<dbReference type="PANTHER" id="PTHR22870">
    <property type="entry name" value="REGULATOR OF CHROMOSOME CONDENSATION"/>
    <property type="match status" value="1"/>
</dbReference>
<dbReference type="KEGG" id="hcr:X271_00257"/>
<keyword evidence="2" id="KW-0812">Transmembrane</keyword>
<proteinExistence type="predicted"/>
<dbReference type="InterPro" id="IPR000408">
    <property type="entry name" value="Reg_chr_condens"/>
</dbReference>
<evidence type="ECO:0000313" key="4">
    <source>
        <dbReference type="Proteomes" id="UP000019450"/>
    </source>
</evidence>
<dbReference type="Gene3D" id="2.130.10.30">
    <property type="entry name" value="Regulator of chromosome condensation 1/beta-lactamase-inhibitor protein II"/>
    <property type="match status" value="2"/>
</dbReference>
<dbReference type="SUPFAM" id="SSF50985">
    <property type="entry name" value="RCC1/BLIP-II"/>
    <property type="match status" value="2"/>
</dbReference>
<keyword evidence="2" id="KW-0472">Membrane</keyword>
<protein>
    <submittedName>
        <fullName evidence="3">Regulator of chromosome condensation (RCC1) repeat protein</fullName>
    </submittedName>
</protein>
<keyword evidence="2" id="KW-1133">Transmembrane helix</keyword>
<dbReference type="Pfam" id="PF00415">
    <property type="entry name" value="RCC1"/>
    <property type="match status" value="3"/>
</dbReference>
<evidence type="ECO:0000313" key="3">
    <source>
        <dbReference type="EMBL" id="AHK22363.1"/>
    </source>
</evidence>
<dbReference type="STRING" id="1427984.X271_00257"/>
<keyword evidence="1" id="KW-0677">Repeat</keyword>
<name>W8GFI9_9MOLU</name>
<accession>W8GFI9</accession>
<dbReference type="EMBL" id="CP006932">
    <property type="protein sequence ID" value="AHK22363.1"/>
    <property type="molecule type" value="Genomic_DNA"/>
</dbReference>
<dbReference type="InterPro" id="IPR009091">
    <property type="entry name" value="RCC1/BLIP-II"/>
</dbReference>
<organism evidence="3 4">
    <name type="scientific">Candidatus Hepatoplasma crinochetorum Av</name>
    <dbReference type="NCBI Taxonomy" id="1427984"/>
    <lineage>
        <taxon>Bacteria</taxon>
        <taxon>Bacillati</taxon>
        <taxon>Mycoplasmatota</taxon>
        <taxon>Mollicutes</taxon>
        <taxon>Candidatus Hepatoplasmataceae</taxon>
        <taxon>Candidatus Hepatoplasma</taxon>
    </lineage>
</organism>
<gene>
    <name evidence="3" type="ORF">X271_00257</name>
</gene>
<dbReference type="eggNOG" id="COG5184">
    <property type="taxonomic scope" value="Bacteria"/>
</dbReference>
<dbReference type="InterPro" id="IPR051210">
    <property type="entry name" value="Ub_ligase/GEF_domain"/>
</dbReference>
<sequence>MKKYIILFFISILFFGFSNNNLSFLNFNNEVKINQNDKIILLDLSGSNTGMTVDTNDDGYADTLYMWGDNSNGQIGNGEVSDPILNPIIITPQGQDDWNGNIIDFSLGSSQSGVTIDTNLDGYADTLYMWGNAINKVDKYNPQIITPTNGDWNGNIIDFDIGYNHLGITIDTNLDGYADTLYMWGNNSNGKIGDGTTYNRSIPTLITPEEQDDWNGNIIDLSLGGSHSGITIDTNYDGYGDTLYMWGQNNYGQLGDGTNNNEYYPTIITPQNQDYWDGNLIDLELGSSHSSLAIDVNNDEYADTLYMWGYNSYGQVGNNPSKVNYPTIITPEGQDDWNGNIIDLSLEGTNSSAAIDINNDGFGDILYEWGNNDYGQIGSNLGSKVSNPTIITPEGQDDWNGNIIDISLGGENIGVIIDNDLDGYADTLYMWGYNNYGQFGNGTTESKNHPELITSSYSFLLKSINLNYYEENNIELDIKLDDYQNIINEGPEVILIDQNDIQYQTTFITDKSNVDDDQYYYQIDNIEYANSYNFTQILINNNIFDISLEEINTDYLISGYQISNINEEEAIIDLDTSQNSNNFNIDNYTNDQRKVKVNYTNLDNNNIYYKEFIIDNSYQTTIDNLNAETNYQIDSIQYFYEDGNYKYQIDQEVTQFQTIPATPIIEADSISIINNSITTNSFEYTIEIDNLKENETKDNFTQYDINNGIWLIDENGESYNSSFVDAKLITNGEINGTQNYQLTFLQEDLISGQIYNFSGIGFNDPNGSNPDTINFTTPLQIETLIINKEFVDNSFFIDPNSITTNSFNFQITIDNLIYIENDSENEPIFSNFNQNDKLYLQDDQGNIYDADYILGSSSLIGEGNESGTVKYQFIFNVSDLEANKTYNFTKISFTNNFNNEFLDISGSGEIKTDNNISTKIIIYIIIIILIIIILLAIILLLIDLKMKRRTKEMEEKLNSDFE</sequence>
<dbReference type="Proteomes" id="UP000019450">
    <property type="component" value="Chromosome"/>
</dbReference>
<dbReference type="HOGENOM" id="CLU_012307_0_0_14"/>
<dbReference type="OrthoDB" id="383862at2"/>
<keyword evidence="4" id="KW-1185">Reference proteome</keyword>
<dbReference type="PROSITE" id="PS50012">
    <property type="entry name" value="RCC1_3"/>
    <property type="match status" value="4"/>
</dbReference>
<dbReference type="RefSeq" id="WP_025208664.1">
    <property type="nucleotide sequence ID" value="NZ_CP006932.1"/>
</dbReference>
<reference evidence="3 4" key="1">
    <citation type="journal article" date="2014" name="Genome Biol. Evol.">
        <title>Phylogenomics of "Candidatus Hepatoplasma crinochetorum," a Lineage of Mollicutes Associated with Noninsect Arthropods.</title>
        <authorList>
            <person name="Leclercq S."/>
            <person name="Dittmer J."/>
            <person name="Bouchon D."/>
            <person name="Cordaux R."/>
        </authorList>
    </citation>
    <scope>NUCLEOTIDE SEQUENCE [LARGE SCALE GENOMIC DNA]</scope>
    <source>
        <strain evidence="3 4">Av</strain>
    </source>
</reference>
<evidence type="ECO:0000256" key="2">
    <source>
        <dbReference type="SAM" id="Phobius"/>
    </source>
</evidence>
<dbReference type="PANTHER" id="PTHR22870:SF466">
    <property type="entry name" value="ANKYRIN REPEAT-CONTAINING PROTEIN"/>
    <property type="match status" value="1"/>
</dbReference>
<feature type="transmembrane region" description="Helical" evidence="2">
    <location>
        <begin position="920"/>
        <end position="942"/>
    </location>
</feature>
<evidence type="ECO:0000256" key="1">
    <source>
        <dbReference type="ARBA" id="ARBA00022737"/>
    </source>
</evidence>
<dbReference type="AlphaFoldDB" id="W8GFI9"/>